<keyword evidence="4" id="KW-0479">Metal-binding</keyword>
<evidence type="ECO:0000256" key="6">
    <source>
        <dbReference type="ARBA" id="ARBA00023239"/>
    </source>
</evidence>
<dbReference type="EMBL" id="JAKIKS010000021">
    <property type="protein sequence ID" value="MCL1124286.1"/>
    <property type="molecule type" value="Genomic_DNA"/>
</dbReference>
<dbReference type="PANTHER" id="PTHR11002:SF76">
    <property type="entry name" value="CARBONIC ANHYDRASE"/>
    <property type="match status" value="1"/>
</dbReference>
<comment type="caution">
    <text evidence="9">The sequence shown here is derived from an EMBL/GenBank/DDBJ whole genome shotgun (WGS) entry which is preliminary data.</text>
</comment>
<dbReference type="Gene3D" id="3.40.1050.10">
    <property type="entry name" value="Carbonic anhydrase"/>
    <property type="match status" value="1"/>
</dbReference>
<comment type="similarity">
    <text evidence="2 8">Belongs to the beta-class carbonic anhydrase family.</text>
</comment>
<keyword evidence="10" id="KW-1185">Reference proteome</keyword>
<sequence>MIYERLLEKNIEWAEKIKRNESDFFEKNHKEQKPNFLWIGCSDSRVPSDQIMGTMPGEIFVHRNIANLVVNSDINCLSVLQYAVETLKVKHILVVGHYGCGGVRAAMEQHNLGIIGNWLNNIKDVYNLYENELSPLDDDKLDRLCELSVIEQVKNVGRTSIIENARCRGQEISIHGWIYNLKDGKIKDLGVNIDLDKSDECQSCL</sequence>
<dbReference type="Pfam" id="PF00484">
    <property type="entry name" value="Pro_CA"/>
    <property type="match status" value="1"/>
</dbReference>
<gene>
    <name evidence="9" type="ORF">L2764_07330</name>
</gene>
<evidence type="ECO:0000256" key="4">
    <source>
        <dbReference type="ARBA" id="ARBA00022723"/>
    </source>
</evidence>
<evidence type="ECO:0000313" key="10">
    <source>
        <dbReference type="Proteomes" id="UP001203423"/>
    </source>
</evidence>
<name>A0ABT0L9B1_9GAMM</name>
<comment type="cofactor">
    <cofactor evidence="1">
        <name>Zn(2+)</name>
        <dbReference type="ChEBI" id="CHEBI:29105"/>
    </cofactor>
</comment>
<keyword evidence="6 8" id="KW-0456">Lyase</keyword>
<accession>A0ABT0L9B1</accession>
<dbReference type="PANTHER" id="PTHR11002">
    <property type="entry name" value="CARBONIC ANHYDRASE"/>
    <property type="match status" value="1"/>
</dbReference>
<dbReference type="InterPro" id="IPR036874">
    <property type="entry name" value="Carbonic_anhydrase_sf"/>
</dbReference>
<dbReference type="SMART" id="SM00947">
    <property type="entry name" value="Pro_CA"/>
    <property type="match status" value="1"/>
</dbReference>
<reference evidence="9 10" key="1">
    <citation type="submission" date="2022-01" db="EMBL/GenBank/DDBJ databases">
        <title>Whole genome-based taxonomy of the Shewanellaceae.</title>
        <authorList>
            <person name="Martin-Rodriguez A.J."/>
        </authorList>
    </citation>
    <scope>NUCLEOTIDE SEQUENCE [LARGE SCALE GENOMIC DNA]</scope>
    <source>
        <strain evidence="9 10">DSM 17177</strain>
    </source>
</reference>
<evidence type="ECO:0000313" key="9">
    <source>
        <dbReference type="EMBL" id="MCL1124286.1"/>
    </source>
</evidence>
<dbReference type="InterPro" id="IPR015892">
    <property type="entry name" value="Carbonic_anhydrase_CS"/>
</dbReference>
<evidence type="ECO:0000256" key="8">
    <source>
        <dbReference type="RuleBase" id="RU003956"/>
    </source>
</evidence>
<proteinExistence type="inferred from homology"/>
<dbReference type="PROSITE" id="PS00705">
    <property type="entry name" value="PROK_CO2_ANHYDRASE_2"/>
    <property type="match status" value="1"/>
</dbReference>
<dbReference type="SUPFAM" id="SSF53056">
    <property type="entry name" value="beta-carbonic anhydrase, cab"/>
    <property type="match status" value="1"/>
</dbReference>
<evidence type="ECO:0000256" key="5">
    <source>
        <dbReference type="ARBA" id="ARBA00022833"/>
    </source>
</evidence>
<dbReference type="Proteomes" id="UP001203423">
    <property type="component" value="Unassembled WGS sequence"/>
</dbReference>
<dbReference type="CDD" id="cd00883">
    <property type="entry name" value="beta_CA_cladeA"/>
    <property type="match status" value="1"/>
</dbReference>
<evidence type="ECO:0000256" key="7">
    <source>
        <dbReference type="ARBA" id="ARBA00048348"/>
    </source>
</evidence>
<comment type="function">
    <text evidence="8">Reversible hydration of carbon dioxide.</text>
</comment>
<protein>
    <recommendedName>
        <fullName evidence="3 8">Carbonic anhydrase</fullName>
        <ecNumber evidence="3 8">4.2.1.1</ecNumber>
    </recommendedName>
    <alternativeName>
        <fullName evidence="8">Carbonate dehydratase</fullName>
    </alternativeName>
</protein>
<evidence type="ECO:0000256" key="3">
    <source>
        <dbReference type="ARBA" id="ARBA00012925"/>
    </source>
</evidence>
<evidence type="ECO:0000256" key="1">
    <source>
        <dbReference type="ARBA" id="ARBA00001947"/>
    </source>
</evidence>
<keyword evidence="5 8" id="KW-0862">Zinc</keyword>
<dbReference type="InterPro" id="IPR001765">
    <property type="entry name" value="Carbonic_anhydrase"/>
</dbReference>
<dbReference type="EC" id="4.2.1.1" evidence="3 8"/>
<dbReference type="RefSeq" id="WP_248939568.1">
    <property type="nucleotide sequence ID" value="NZ_JAKIKS010000021.1"/>
</dbReference>
<comment type="catalytic activity">
    <reaction evidence="7 8">
        <text>hydrogencarbonate + H(+) = CO2 + H2O</text>
        <dbReference type="Rhea" id="RHEA:10748"/>
        <dbReference type="ChEBI" id="CHEBI:15377"/>
        <dbReference type="ChEBI" id="CHEBI:15378"/>
        <dbReference type="ChEBI" id="CHEBI:16526"/>
        <dbReference type="ChEBI" id="CHEBI:17544"/>
        <dbReference type="EC" id="4.2.1.1"/>
    </reaction>
</comment>
<organism evidence="9 10">
    <name type="scientific">Shewanella surugensis</name>
    <dbReference type="NCBI Taxonomy" id="212020"/>
    <lineage>
        <taxon>Bacteria</taxon>
        <taxon>Pseudomonadati</taxon>
        <taxon>Pseudomonadota</taxon>
        <taxon>Gammaproteobacteria</taxon>
        <taxon>Alteromonadales</taxon>
        <taxon>Shewanellaceae</taxon>
        <taxon>Shewanella</taxon>
    </lineage>
</organism>
<evidence type="ECO:0000256" key="2">
    <source>
        <dbReference type="ARBA" id="ARBA00006217"/>
    </source>
</evidence>